<evidence type="ECO:0000259" key="8">
    <source>
        <dbReference type="PROSITE" id="PS50988"/>
    </source>
</evidence>
<evidence type="ECO:0000256" key="4">
    <source>
        <dbReference type="ARBA" id="ARBA00022723"/>
    </source>
</evidence>
<comment type="similarity">
    <text evidence="2">Belongs to the Ro 60 kDa family.</text>
</comment>
<comment type="subcellular location">
    <subcellularLocation>
        <location evidence="1">Cytoplasm</location>
    </subcellularLocation>
</comment>
<keyword evidence="10" id="KW-1185">Reference proteome</keyword>
<protein>
    <submittedName>
        <fullName evidence="9">TROVE domain-containing protein</fullName>
    </submittedName>
</protein>
<dbReference type="InterPro" id="IPR008858">
    <property type="entry name" value="TROVE_dom"/>
</dbReference>
<dbReference type="PANTHER" id="PTHR14202:SF0">
    <property type="entry name" value="RNA-BINDING PROTEIN RO60"/>
    <property type="match status" value="1"/>
</dbReference>
<keyword evidence="6" id="KW-0687">Ribonucleoprotein</keyword>
<dbReference type="SUPFAM" id="SSF53300">
    <property type="entry name" value="vWA-like"/>
    <property type="match status" value="1"/>
</dbReference>
<evidence type="ECO:0000313" key="9">
    <source>
        <dbReference type="EMBL" id="GAA2141464.1"/>
    </source>
</evidence>
<dbReference type="PROSITE" id="PS50988">
    <property type="entry name" value="TROVE"/>
    <property type="match status" value="1"/>
</dbReference>
<evidence type="ECO:0000313" key="10">
    <source>
        <dbReference type="Proteomes" id="UP001501020"/>
    </source>
</evidence>
<dbReference type="Gene3D" id="3.40.50.410">
    <property type="entry name" value="von Willebrand factor, type A domain"/>
    <property type="match status" value="1"/>
</dbReference>
<dbReference type="InterPro" id="IPR037214">
    <property type="entry name" value="TROVE_dom_sf"/>
</dbReference>
<proteinExistence type="inferred from homology"/>
<organism evidence="9 10">
    <name type="scientific">Actinomadura napierensis</name>
    <dbReference type="NCBI Taxonomy" id="267854"/>
    <lineage>
        <taxon>Bacteria</taxon>
        <taxon>Bacillati</taxon>
        <taxon>Actinomycetota</taxon>
        <taxon>Actinomycetes</taxon>
        <taxon>Streptosporangiales</taxon>
        <taxon>Thermomonosporaceae</taxon>
        <taxon>Actinomadura</taxon>
    </lineage>
</organism>
<name>A0ABN2ZFK1_9ACTN</name>
<reference evidence="9 10" key="1">
    <citation type="journal article" date="2019" name="Int. J. Syst. Evol. Microbiol.">
        <title>The Global Catalogue of Microorganisms (GCM) 10K type strain sequencing project: providing services to taxonomists for standard genome sequencing and annotation.</title>
        <authorList>
            <consortium name="The Broad Institute Genomics Platform"/>
            <consortium name="The Broad Institute Genome Sequencing Center for Infectious Disease"/>
            <person name="Wu L."/>
            <person name="Ma J."/>
        </authorList>
    </citation>
    <scope>NUCLEOTIDE SEQUENCE [LARGE SCALE GENOMIC DNA]</scope>
    <source>
        <strain evidence="9 10">JCM 13850</strain>
    </source>
</reference>
<keyword evidence="5" id="KW-0694">RNA-binding</keyword>
<accession>A0ABN2ZFK1</accession>
<evidence type="ECO:0000256" key="2">
    <source>
        <dbReference type="ARBA" id="ARBA00007814"/>
    </source>
</evidence>
<evidence type="ECO:0000256" key="6">
    <source>
        <dbReference type="ARBA" id="ARBA00023274"/>
    </source>
</evidence>
<gene>
    <name evidence="9" type="ORF">GCM10009727_39040</name>
</gene>
<feature type="region of interest" description="Disordered" evidence="7">
    <location>
        <begin position="1"/>
        <end position="36"/>
    </location>
</feature>
<sequence length="532" mass="57773">MAKFNVRGARAAASSPVASERIPTGRTHEGAPGHARDAKSELFLLAVSNMVGEDSFYEKSGDRDDRFRALVHKVAVEDVEWLAAFLPWLRAEAGMRSAPVVAALEAVRARLGAGLHGGNRQLVASVLRRADEPGEALAYWMSAYGRAIPKPVKRGVGDAVLRLGTEFNYVKWGSEGKGIGFADILNITHPGDRKGSAQAGRFQGPWQHDLFGYAVKRPYRPDAPIPASLETLTRRDALLSMPVGERRRVLEDPETLRRAGITWEALAGWLQGPMDAAAWTAIIPSMGVFALVRNLRNFDQAGVPDEVARRVAERIADPEVIRRSKMFPFRFLAAYNAAPSLRWAWPLEQALNHSLANVPALGGRTLVLVDRSGSMFGRVSQRSGLDRADAAAVFGTALALRAGAADLVEFGTGHRPVEVRRGESLLAVLQRFHSMGGTNTAEAVRANYRGHDRVVIVTDEQAWGGVRGAHPAGQVPESVPVYTWNLAGYRYGHGPSGTGNRHTFGGLSDAAFRLVPLIEARRTAAAGWPWQN</sequence>
<dbReference type="RefSeq" id="WP_344268694.1">
    <property type="nucleotide sequence ID" value="NZ_BAAAMR010000032.1"/>
</dbReference>
<evidence type="ECO:0000256" key="7">
    <source>
        <dbReference type="SAM" id="MobiDB-lite"/>
    </source>
</evidence>
<evidence type="ECO:0000256" key="3">
    <source>
        <dbReference type="ARBA" id="ARBA00022490"/>
    </source>
</evidence>
<feature type="domain" description="TROVE" evidence="8">
    <location>
        <begin position="25"/>
        <end position="363"/>
    </location>
</feature>
<comment type="caution">
    <text evidence="9">The sequence shown here is derived from an EMBL/GenBank/DDBJ whole genome shotgun (WGS) entry which is preliminary data.</text>
</comment>
<dbReference type="SUPFAM" id="SSF140864">
    <property type="entry name" value="TROVE domain-like"/>
    <property type="match status" value="1"/>
</dbReference>
<evidence type="ECO:0000256" key="1">
    <source>
        <dbReference type="ARBA" id="ARBA00004496"/>
    </source>
</evidence>
<evidence type="ECO:0000256" key="5">
    <source>
        <dbReference type="ARBA" id="ARBA00022884"/>
    </source>
</evidence>
<dbReference type="Pfam" id="PF05731">
    <property type="entry name" value="TROVE"/>
    <property type="match status" value="1"/>
</dbReference>
<dbReference type="InterPro" id="IPR040322">
    <property type="entry name" value="TROVE2"/>
</dbReference>
<dbReference type="EMBL" id="BAAAMR010000032">
    <property type="protein sequence ID" value="GAA2141464.1"/>
    <property type="molecule type" value="Genomic_DNA"/>
</dbReference>
<keyword evidence="3" id="KW-0963">Cytoplasm</keyword>
<keyword evidence="4" id="KW-0479">Metal-binding</keyword>
<feature type="compositionally biased region" description="Basic and acidic residues" evidence="7">
    <location>
        <begin position="26"/>
        <end position="36"/>
    </location>
</feature>
<dbReference type="Proteomes" id="UP001501020">
    <property type="component" value="Unassembled WGS sequence"/>
</dbReference>
<dbReference type="InterPro" id="IPR036465">
    <property type="entry name" value="vWFA_dom_sf"/>
</dbReference>
<dbReference type="PANTHER" id="PTHR14202">
    <property type="entry name" value="60 KDA RIBONUCLEOPROTEIN SSA/RO"/>
    <property type="match status" value="1"/>
</dbReference>